<dbReference type="Gene3D" id="1.20.120.580">
    <property type="entry name" value="bsu32300-like"/>
    <property type="match status" value="1"/>
</dbReference>
<dbReference type="AlphaFoldDB" id="A0A2G9YC78"/>
<dbReference type="NCBIfam" id="NF047751">
    <property type="entry name" value="HepT_toxin"/>
    <property type="match status" value="1"/>
</dbReference>
<keyword evidence="3" id="KW-0378">Hydrolase</keyword>
<keyword evidence="2" id="KW-0540">Nuclease</keyword>
<dbReference type="GO" id="GO:0004540">
    <property type="term" value="F:RNA nuclease activity"/>
    <property type="evidence" value="ECO:0007669"/>
    <property type="project" value="InterPro"/>
</dbReference>
<name>A0A2G9YC78_9BACT</name>
<organism evidence="5 6">
    <name type="scientific">Candidatus Portnoybacteria bacterium CG23_combo_of_CG06-09_8_20_14_all_37_13</name>
    <dbReference type="NCBI Taxonomy" id="1974819"/>
    <lineage>
        <taxon>Bacteria</taxon>
        <taxon>Candidatus Portnoyibacteriota</taxon>
    </lineage>
</organism>
<evidence type="ECO:0000313" key="5">
    <source>
        <dbReference type="EMBL" id="PIP16836.1"/>
    </source>
</evidence>
<evidence type="ECO:0000256" key="1">
    <source>
        <dbReference type="ARBA" id="ARBA00022649"/>
    </source>
</evidence>
<evidence type="ECO:0000313" key="6">
    <source>
        <dbReference type="Proteomes" id="UP000231480"/>
    </source>
</evidence>
<dbReference type="InterPro" id="IPR008201">
    <property type="entry name" value="HepT-like"/>
</dbReference>
<comment type="caution">
    <text evidence="5">The sequence shown here is derived from an EMBL/GenBank/DDBJ whole genome shotgun (WGS) entry which is preliminary data.</text>
</comment>
<dbReference type="Pfam" id="PF01934">
    <property type="entry name" value="HepT-like"/>
    <property type="match status" value="1"/>
</dbReference>
<evidence type="ECO:0000256" key="4">
    <source>
        <dbReference type="ARBA" id="ARBA00024207"/>
    </source>
</evidence>
<evidence type="ECO:0000256" key="3">
    <source>
        <dbReference type="ARBA" id="ARBA00022801"/>
    </source>
</evidence>
<dbReference type="EMBL" id="PCRH01000069">
    <property type="protein sequence ID" value="PIP16836.1"/>
    <property type="molecule type" value="Genomic_DNA"/>
</dbReference>
<comment type="similarity">
    <text evidence="4">Belongs to the HepT RNase toxin family.</text>
</comment>
<accession>A0A2G9YC78</accession>
<keyword evidence="1" id="KW-1277">Toxin-antitoxin system</keyword>
<sequence>MKNLKVDTKIILTRINIIQESLGRLNILKTLTISQCTSKDNFALAEHFLRYALEATFDICAHILSRIPGVEVGEYKKMALEMGKQKIVSIDFAKDKLEKMAGYRNRLTHFYFEIGPKEMYEIIQNNLGDFESFLKHIKKFLHG</sequence>
<evidence type="ECO:0008006" key="7">
    <source>
        <dbReference type="Google" id="ProtNLM"/>
    </source>
</evidence>
<dbReference type="GO" id="GO:0016787">
    <property type="term" value="F:hydrolase activity"/>
    <property type="evidence" value="ECO:0007669"/>
    <property type="project" value="UniProtKB-KW"/>
</dbReference>
<proteinExistence type="inferred from homology"/>
<dbReference type="InterPro" id="IPR052379">
    <property type="entry name" value="Type_VII_TA_RNase"/>
</dbReference>
<dbReference type="PANTHER" id="PTHR33397">
    <property type="entry name" value="UPF0331 PROTEIN YUTE"/>
    <property type="match status" value="1"/>
</dbReference>
<dbReference type="Proteomes" id="UP000231480">
    <property type="component" value="Unassembled WGS sequence"/>
</dbReference>
<dbReference type="InterPro" id="IPR037038">
    <property type="entry name" value="HepT-like_sf"/>
</dbReference>
<reference evidence="5 6" key="1">
    <citation type="submission" date="2017-09" db="EMBL/GenBank/DDBJ databases">
        <title>Depth-based differentiation of microbial function through sediment-hosted aquifers and enrichment of novel symbionts in the deep terrestrial subsurface.</title>
        <authorList>
            <person name="Probst A.J."/>
            <person name="Ladd B."/>
            <person name="Jarett J.K."/>
            <person name="Geller-Mcgrath D.E."/>
            <person name="Sieber C.M."/>
            <person name="Emerson J.B."/>
            <person name="Anantharaman K."/>
            <person name="Thomas B.C."/>
            <person name="Malmstrom R."/>
            <person name="Stieglmeier M."/>
            <person name="Klingl A."/>
            <person name="Woyke T."/>
            <person name="Ryan C.M."/>
            <person name="Banfield J.F."/>
        </authorList>
    </citation>
    <scope>NUCLEOTIDE SEQUENCE [LARGE SCALE GENOMIC DNA]</scope>
    <source>
        <strain evidence="5">CG23_combo_of_CG06-09_8_20_14_all_37_13</strain>
    </source>
</reference>
<dbReference type="PANTHER" id="PTHR33397:SF3">
    <property type="entry name" value="MRNA NUCLEASE HEPT"/>
    <property type="match status" value="1"/>
</dbReference>
<evidence type="ECO:0000256" key="2">
    <source>
        <dbReference type="ARBA" id="ARBA00022722"/>
    </source>
</evidence>
<protein>
    <recommendedName>
        <fullName evidence="7">DUF86 domain-containing protein</fullName>
    </recommendedName>
</protein>
<dbReference type="GO" id="GO:0110001">
    <property type="term" value="C:toxin-antitoxin complex"/>
    <property type="evidence" value="ECO:0007669"/>
    <property type="project" value="InterPro"/>
</dbReference>
<gene>
    <name evidence="5" type="ORF">COX44_03210</name>
</gene>